<protein>
    <submittedName>
        <fullName evidence="1">Uncharacterized protein</fullName>
    </submittedName>
</protein>
<evidence type="ECO:0000313" key="1">
    <source>
        <dbReference type="EnsemblMetazoa" id="PPAI001928-PA"/>
    </source>
</evidence>
<accession>A0A1B0D3K5</accession>
<dbReference type="Proteomes" id="UP000092462">
    <property type="component" value="Unassembled WGS sequence"/>
</dbReference>
<keyword evidence="2" id="KW-1185">Reference proteome</keyword>
<reference evidence="1" key="1">
    <citation type="submission" date="2022-08" db="UniProtKB">
        <authorList>
            <consortium name="EnsemblMetazoa"/>
        </authorList>
    </citation>
    <scope>IDENTIFICATION</scope>
    <source>
        <strain evidence="1">Israel</strain>
    </source>
</reference>
<dbReference type="AlphaFoldDB" id="A0A1B0D3K5"/>
<evidence type="ECO:0000313" key="2">
    <source>
        <dbReference type="Proteomes" id="UP000092462"/>
    </source>
</evidence>
<dbReference type="VEuPathDB" id="VectorBase:PPAI001928"/>
<organism evidence="1 2">
    <name type="scientific">Phlebotomus papatasi</name>
    <name type="common">Sandfly</name>
    <dbReference type="NCBI Taxonomy" id="29031"/>
    <lineage>
        <taxon>Eukaryota</taxon>
        <taxon>Metazoa</taxon>
        <taxon>Ecdysozoa</taxon>
        <taxon>Arthropoda</taxon>
        <taxon>Hexapoda</taxon>
        <taxon>Insecta</taxon>
        <taxon>Pterygota</taxon>
        <taxon>Neoptera</taxon>
        <taxon>Endopterygota</taxon>
        <taxon>Diptera</taxon>
        <taxon>Nematocera</taxon>
        <taxon>Psychodoidea</taxon>
        <taxon>Psychodidae</taxon>
        <taxon>Phlebotomus</taxon>
        <taxon>Phlebotomus</taxon>
    </lineage>
</organism>
<name>A0A1B0D3K5_PHLPP</name>
<sequence>MAKDRKLSILLVFTVILIGSSNGLIEDAIDVARLLKEVFASVAEGWHLVEQTEIGDQIDLPFIKHKHEKIMSRMTEISQQIANVEFETINTATWTIQSINRFVHNSFKLEWSLHELSDLMNMITLEEQNMRQYAQHVDKLETTTLIRYSESIVSPNSNSVQGWLDRMHLLVMGSNDLKSIGQNGLFQMMAHYVKVFNISLLSTTYFKQYHC</sequence>
<dbReference type="VEuPathDB" id="VectorBase:PPAPM1_008941"/>
<proteinExistence type="predicted"/>
<dbReference type="EMBL" id="AJVK01002938">
    <property type="status" value="NOT_ANNOTATED_CDS"/>
    <property type="molecule type" value="Genomic_DNA"/>
</dbReference>
<dbReference type="EnsemblMetazoa" id="PPAI001928-RA">
    <property type="protein sequence ID" value="PPAI001928-PA"/>
    <property type="gene ID" value="PPAI001928"/>
</dbReference>